<gene>
    <name evidence="2" type="ORF">RHS01_10527</name>
</gene>
<dbReference type="GO" id="GO:0005524">
    <property type="term" value="F:ATP binding"/>
    <property type="evidence" value="ECO:0007669"/>
    <property type="project" value="InterPro"/>
</dbReference>
<dbReference type="Gene3D" id="1.10.510.10">
    <property type="entry name" value="Transferase(Phosphotransferase) domain 1"/>
    <property type="match status" value="1"/>
</dbReference>
<feature type="domain" description="Protein kinase" evidence="1">
    <location>
        <begin position="1"/>
        <end position="370"/>
    </location>
</feature>
<dbReference type="SMART" id="SM00220">
    <property type="entry name" value="S_TKc"/>
    <property type="match status" value="1"/>
</dbReference>
<proteinExistence type="predicted"/>
<dbReference type="Gene3D" id="3.30.200.20">
    <property type="entry name" value="Phosphorylase Kinase, domain 1"/>
    <property type="match status" value="1"/>
</dbReference>
<dbReference type="SUPFAM" id="SSF56112">
    <property type="entry name" value="Protein kinase-like (PK-like)"/>
    <property type="match status" value="1"/>
</dbReference>
<comment type="caution">
    <text evidence="2">The sequence shown here is derived from an EMBL/GenBank/DDBJ whole genome shotgun (WGS) entry which is preliminary data.</text>
</comment>
<evidence type="ECO:0000313" key="2">
    <source>
        <dbReference type="EMBL" id="KAF8748835.1"/>
    </source>
</evidence>
<keyword evidence="2" id="KW-0418">Kinase</keyword>
<dbReference type="InterPro" id="IPR011009">
    <property type="entry name" value="Kinase-like_dom_sf"/>
</dbReference>
<dbReference type="EMBL" id="JACYCF010000033">
    <property type="protein sequence ID" value="KAF8748835.1"/>
    <property type="molecule type" value="Genomic_DNA"/>
</dbReference>
<dbReference type="GO" id="GO:0004672">
    <property type="term" value="F:protein kinase activity"/>
    <property type="evidence" value="ECO:0007669"/>
    <property type="project" value="InterPro"/>
</dbReference>
<reference evidence="2" key="1">
    <citation type="submission" date="2020-09" db="EMBL/GenBank/DDBJ databases">
        <title>Comparative genome analyses of four rice-infecting Rhizoctonia solani isolates reveal extensive enrichment of homogalacturonan modification genes.</title>
        <authorList>
            <person name="Lee D.-Y."/>
            <person name="Jeon J."/>
            <person name="Kim K.-T."/>
            <person name="Cheong K."/>
            <person name="Song H."/>
            <person name="Choi G."/>
            <person name="Ko J."/>
            <person name="Opiyo S.O."/>
            <person name="Zuo S."/>
            <person name="Madhav S."/>
            <person name="Lee Y.-H."/>
            <person name="Wang G.-L."/>
        </authorList>
    </citation>
    <scope>NUCLEOTIDE SEQUENCE</scope>
    <source>
        <strain evidence="2">AG1-IA B2</strain>
    </source>
</reference>
<organism evidence="2 3">
    <name type="scientific">Rhizoctonia solani</name>
    <dbReference type="NCBI Taxonomy" id="456999"/>
    <lineage>
        <taxon>Eukaryota</taxon>
        <taxon>Fungi</taxon>
        <taxon>Dikarya</taxon>
        <taxon>Basidiomycota</taxon>
        <taxon>Agaricomycotina</taxon>
        <taxon>Agaricomycetes</taxon>
        <taxon>Cantharellales</taxon>
        <taxon>Ceratobasidiaceae</taxon>
        <taxon>Rhizoctonia</taxon>
    </lineage>
</organism>
<evidence type="ECO:0000313" key="3">
    <source>
        <dbReference type="Proteomes" id="UP000614334"/>
    </source>
</evidence>
<accession>A0A8H7LX54</accession>
<dbReference type="AlphaFoldDB" id="A0A8H7LX54"/>
<dbReference type="Proteomes" id="UP000614334">
    <property type="component" value="Unassembled WGS sequence"/>
</dbReference>
<evidence type="ECO:0000259" key="1">
    <source>
        <dbReference type="PROSITE" id="PS50011"/>
    </source>
</evidence>
<dbReference type="InterPro" id="IPR000719">
    <property type="entry name" value="Prot_kinase_dom"/>
</dbReference>
<dbReference type="PROSITE" id="PS50011">
    <property type="entry name" value="PROTEIN_KINASE_DOM"/>
    <property type="match status" value="1"/>
</dbReference>
<keyword evidence="2" id="KW-0808">Transferase</keyword>
<protein>
    <submittedName>
        <fullName evidence="2">Protein kinase domain</fullName>
    </submittedName>
</protein>
<name>A0A8H7LX54_9AGAM</name>
<sequence length="370" mass="42709">MDTPTGGFDILSSYERRSGVEERWVSFQPYLLSKGYQLRPRYRPDWIPSWKINTSLLASDCEDSIDCMPLRVLDATQVASGRRVIIKMLVPEQGQGEDELIVLAHFSSLKLKDHQDNHVVPCLDSFPIPGVQSGSFVIMPLLGQYNKPPFKSLAEVHDFLQQLFKGLIFMHANDTVHRDIASPNIMMDPQPLYDEPFHPFHKALSLDTQRIIYPKHSRLEKRLRYYFIDMGSATWFRDLSLPRLTTGRLARILAPEQKADRPYDPFAVDTYQLGMVIKHDIIPQNSALDFLKQLAEEMTHSDPTSRPPLTKAQQFMNTAFLGLRGVRYRWPLAPQEAGLRAKGIYFIWGVVLEIRYWLEKASRLLLRLRI</sequence>